<feature type="signal peptide" evidence="1">
    <location>
        <begin position="1"/>
        <end position="24"/>
    </location>
</feature>
<evidence type="ECO:0000313" key="4">
    <source>
        <dbReference type="Proteomes" id="UP001553161"/>
    </source>
</evidence>
<dbReference type="EMBL" id="JBFBVU010000002">
    <property type="protein sequence ID" value="MEV8465678.1"/>
    <property type="molecule type" value="Genomic_DNA"/>
</dbReference>
<name>A0ABV3L2C3_9RHOB</name>
<proteinExistence type="predicted"/>
<keyword evidence="4" id="KW-1185">Reference proteome</keyword>
<feature type="domain" description="Thiol:disulfide interchange protein DsbD N-terminal" evidence="2">
    <location>
        <begin position="42"/>
        <end position="144"/>
    </location>
</feature>
<accession>A0ABV3L2C3</accession>
<comment type="caution">
    <text evidence="3">The sequence shown here is derived from an EMBL/GenBank/DDBJ whole genome shotgun (WGS) entry which is preliminary data.</text>
</comment>
<dbReference type="Pfam" id="PF11412">
    <property type="entry name" value="DsbD_N"/>
    <property type="match status" value="1"/>
</dbReference>
<evidence type="ECO:0000313" key="3">
    <source>
        <dbReference type="EMBL" id="MEV8465678.1"/>
    </source>
</evidence>
<evidence type="ECO:0000256" key="1">
    <source>
        <dbReference type="SAM" id="SignalP"/>
    </source>
</evidence>
<keyword evidence="1" id="KW-0732">Signal</keyword>
<feature type="chain" id="PRO_5045650755" evidence="1">
    <location>
        <begin position="25"/>
        <end position="269"/>
    </location>
</feature>
<reference evidence="3 4" key="1">
    <citation type="submission" date="2024-07" db="EMBL/GenBank/DDBJ databases">
        <authorList>
            <person name="Kang M."/>
        </authorList>
    </citation>
    <scope>NUCLEOTIDE SEQUENCE [LARGE SCALE GENOMIC DNA]</scope>
    <source>
        <strain evidence="3 4">DFM31</strain>
    </source>
</reference>
<dbReference type="RefSeq" id="WP_366191299.1">
    <property type="nucleotide sequence ID" value="NZ_JBFBVU010000002.1"/>
</dbReference>
<protein>
    <submittedName>
        <fullName evidence="3">Protein-disulfide reductase DsbD domain-containing protein</fullName>
    </submittedName>
</protein>
<dbReference type="Proteomes" id="UP001553161">
    <property type="component" value="Unassembled WGS sequence"/>
</dbReference>
<gene>
    <name evidence="3" type="ORF">AB0T83_02640</name>
</gene>
<organism evidence="3 4">
    <name type="scientific">Meridianimarinicoccus marinus</name>
    <dbReference type="NCBI Taxonomy" id="3231483"/>
    <lineage>
        <taxon>Bacteria</taxon>
        <taxon>Pseudomonadati</taxon>
        <taxon>Pseudomonadota</taxon>
        <taxon>Alphaproteobacteria</taxon>
        <taxon>Rhodobacterales</taxon>
        <taxon>Paracoccaceae</taxon>
        <taxon>Meridianimarinicoccus</taxon>
    </lineage>
</organism>
<evidence type="ECO:0000259" key="2">
    <source>
        <dbReference type="Pfam" id="PF11412"/>
    </source>
</evidence>
<sequence length="269" mass="28766">MTSFRALIASSAFALWAGASSVAAQDMGDLIGITVLDGWQTERGTVMAGLRITLDAGWKTYWRNPGDSGIPPQFDWGASDNLRAVQVYWPRPEIFQEAGAETLGYMNEFVLPVELFPRDAAAPMRLDGLASVGVCREVCVPVEAVFGGTVGQGDPGHAQAIRGALAAQPDRVDGPRTVSCRVTPIADGLQLTARIAVPSQGTTERVVFETGRQDLWISAPVTSREGHILVATAELVPPEARPFAFSRSELRVTVLGQTRAVEMKGCKAS</sequence>
<dbReference type="InterPro" id="IPR028250">
    <property type="entry name" value="DsbDN"/>
</dbReference>